<dbReference type="AlphaFoldDB" id="A0A212T7D1"/>
<dbReference type="SUPFAM" id="SSF48452">
    <property type="entry name" value="TPR-like"/>
    <property type="match status" value="1"/>
</dbReference>
<keyword evidence="2" id="KW-0574">Periplasm</keyword>
<feature type="domain" description="YbgF trimerisation" evidence="4">
    <location>
        <begin position="47"/>
        <end position="111"/>
    </location>
</feature>
<dbReference type="RefSeq" id="WP_088812465.1">
    <property type="nucleotide sequence ID" value="NZ_FYEX01000001.1"/>
</dbReference>
<dbReference type="Pfam" id="PF13525">
    <property type="entry name" value="YfiO"/>
    <property type="match status" value="1"/>
</dbReference>
<keyword evidence="1 2" id="KW-0732">Signal</keyword>
<dbReference type="Pfam" id="PF16331">
    <property type="entry name" value="TolA_bind_tri"/>
    <property type="match status" value="1"/>
</dbReference>
<organism evidence="5 6">
    <name type="scientific">Polynucleobacter victoriensis</name>
    <dbReference type="NCBI Taxonomy" id="2049319"/>
    <lineage>
        <taxon>Bacteria</taxon>
        <taxon>Pseudomonadati</taxon>
        <taxon>Pseudomonadota</taxon>
        <taxon>Betaproteobacteria</taxon>
        <taxon>Burkholderiales</taxon>
        <taxon>Burkholderiaceae</taxon>
        <taxon>Polynucleobacter</taxon>
    </lineage>
</organism>
<feature type="signal peptide" evidence="2">
    <location>
        <begin position="1"/>
        <end position="34"/>
    </location>
</feature>
<dbReference type="Gene3D" id="1.25.40.10">
    <property type="entry name" value="Tetratricopeptide repeat domain"/>
    <property type="match status" value="1"/>
</dbReference>
<dbReference type="GO" id="GO:0043093">
    <property type="term" value="P:FtsZ-dependent cytokinesis"/>
    <property type="evidence" value="ECO:0007669"/>
    <property type="project" value="UniProtKB-UniRule"/>
</dbReference>
<dbReference type="OrthoDB" id="8525418at2"/>
<keyword evidence="2" id="KW-0175">Coiled coil</keyword>
<name>A0A212T7D1_9BURK</name>
<dbReference type="EMBL" id="FYEX01000001">
    <property type="protein sequence ID" value="SNC61929.1"/>
    <property type="molecule type" value="Genomic_DNA"/>
</dbReference>
<evidence type="ECO:0000256" key="1">
    <source>
        <dbReference type="ARBA" id="ARBA00022729"/>
    </source>
</evidence>
<evidence type="ECO:0000256" key="2">
    <source>
        <dbReference type="HAMAP-Rule" id="MF_02066"/>
    </source>
</evidence>
<dbReference type="Proteomes" id="UP000197215">
    <property type="component" value="Unassembled WGS sequence"/>
</dbReference>
<gene>
    <name evidence="2" type="primary">cpoB</name>
    <name evidence="5" type="ORF">SAMN06295916_0575</name>
</gene>
<evidence type="ECO:0000259" key="3">
    <source>
        <dbReference type="Pfam" id="PF13525"/>
    </source>
</evidence>
<dbReference type="InterPro" id="IPR014162">
    <property type="entry name" value="CpoB_C"/>
</dbReference>
<accession>A0A212T7D1</accession>
<dbReference type="NCBIfam" id="TIGR02795">
    <property type="entry name" value="tol_pal_ybgF"/>
    <property type="match status" value="1"/>
</dbReference>
<evidence type="ECO:0000313" key="5">
    <source>
        <dbReference type="EMBL" id="SNC61929.1"/>
    </source>
</evidence>
<dbReference type="GO" id="GO:0070206">
    <property type="term" value="P:protein trimerization"/>
    <property type="evidence" value="ECO:0007669"/>
    <property type="project" value="InterPro"/>
</dbReference>
<protein>
    <recommendedName>
        <fullName evidence="2">Cell division coordinator CpoB</fullName>
    </recommendedName>
</protein>
<dbReference type="InterPro" id="IPR034706">
    <property type="entry name" value="CpoB"/>
</dbReference>
<comment type="subcellular location">
    <subcellularLocation>
        <location evidence="2">Periplasm</location>
    </subcellularLocation>
</comment>
<comment type="similarity">
    <text evidence="2">Belongs to the CpoB family.</text>
</comment>
<keyword evidence="2" id="KW-0131">Cell cycle</keyword>
<dbReference type="InterPro" id="IPR011990">
    <property type="entry name" value="TPR-like_helical_dom_sf"/>
</dbReference>
<keyword evidence="6" id="KW-1185">Reference proteome</keyword>
<sequence length="247" mass="27471" precursor="true">MQQSQRFNFLHTSTAALAAVVFVALSGFSQPALALLEDNEARKAILDLRAQVSAAQKSQIEMQSQLDELTQENAKLRGQTELLEKQVQELTAQQKTFYQDLNGRMKSFEPQVMEIEGVQGKVQPGEQQAYEAALKAFQDGNLKKADNGFQSFVKKYPDSPYWPLAQFWLGNSEYAQKDYKTAIATLQSMVKRYPLHARVPDALLTLANSQIESGAKPAGKKTLENLIAKHPDSEAAGLAKQALKRLK</sequence>
<keyword evidence="2" id="KW-0132">Cell division</keyword>
<evidence type="ECO:0000259" key="4">
    <source>
        <dbReference type="Pfam" id="PF16331"/>
    </source>
</evidence>
<dbReference type="InterPro" id="IPR039565">
    <property type="entry name" value="BamD-like"/>
</dbReference>
<feature type="coiled-coil region" evidence="2">
    <location>
        <begin position="52"/>
        <end position="93"/>
    </location>
</feature>
<evidence type="ECO:0000313" key="6">
    <source>
        <dbReference type="Proteomes" id="UP000197215"/>
    </source>
</evidence>
<dbReference type="InterPro" id="IPR032519">
    <property type="entry name" value="YbgF_tri"/>
</dbReference>
<dbReference type="GO" id="GO:0030288">
    <property type="term" value="C:outer membrane-bounded periplasmic space"/>
    <property type="evidence" value="ECO:0007669"/>
    <property type="project" value="UniProtKB-UniRule"/>
</dbReference>
<dbReference type="HAMAP" id="MF_02066">
    <property type="entry name" value="CpoB"/>
    <property type="match status" value="1"/>
</dbReference>
<reference evidence="5 6" key="1">
    <citation type="submission" date="2017-06" db="EMBL/GenBank/DDBJ databases">
        <authorList>
            <person name="Kim H.J."/>
            <person name="Triplett B.A."/>
        </authorList>
    </citation>
    <scope>NUCLEOTIDE SEQUENCE [LARGE SCALE GENOMIC DNA]</scope>
    <source>
        <strain evidence="5 6">MWH-VicM1</strain>
    </source>
</reference>
<feature type="chain" id="PRO_5013413332" description="Cell division coordinator CpoB" evidence="2">
    <location>
        <begin position="35"/>
        <end position="247"/>
    </location>
</feature>
<comment type="function">
    <text evidence="2">Mediates coordination of peptidoglycan synthesis and outer membrane constriction during cell division.</text>
</comment>
<proteinExistence type="inferred from homology"/>
<dbReference type="Gene3D" id="1.20.5.110">
    <property type="match status" value="1"/>
</dbReference>
<feature type="domain" description="Outer membrane lipoprotein BamD-like" evidence="3">
    <location>
        <begin position="126"/>
        <end position="246"/>
    </location>
</feature>